<evidence type="ECO:0000256" key="10">
    <source>
        <dbReference type="ARBA" id="ARBA00034478"/>
    </source>
</evidence>
<name>A0ABV6SKT9_AZOPA</name>
<dbReference type="InterPro" id="IPR004620">
    <property type="entry name" value="MTHF_reductase_bac"/>
</dbReference>
<evidence type="ECO:0000256" key="9">
    <source>
        <dbReference type="ARBA" id="ARBA00023167"/>
    </source>
</evidence>
<accession>A0ABV6SKT9</accession>
<keyword evidence="8" id="KW-0520">NAD</keyword>
<comment type="caution">
    <text evidence="13">The sequence shown here is derived from an EMBL/GenBank/DDBJ whole genome shotgun (WGS) entry which is preliminary data.</text>
</comment>
<keyword evidence="9" id="KW-0486">Methionine biosynthesis</keyword>
<dbReference type="PANTHER" id="PTHR45754:SF3">
    <property type="entry name" value="METHYLENETETRAHYDROFOLATE REDUCTASE (NADPH)"/>
    <property type="match status" value="1"/>
</dbReference>
<reference evidence="13 14" key="1">
    <citation type="submission" date="2024-09" db="EMBL/GenBank/DDBJ databases">
        <authorList>
            <person name="Sun Q."/>
            <person name="Mori K."/>
        </authorList>
    </citation>
    <scope>NUCLEOTIDE SEQUENCE [LARGE SCALE GENOMIC DNA]</scope>
    <source>
        <strain evidence="13 14">NCAIM B.01794</strain>
    </source>
</reference>
<evidence type="ECO:0000256" key="6">
    <source>
        <dbReference type="ARBA" id="ARBA00022827"/>
    </source>
</evidence>
<comment type="cofactor">
    <cofactor evidence="1 12">
        <name>FAD</name>
        <dbReference type="ChEBI" id="CHEBI:57692"/>
    </cofactor>
</comment>
<evidence type="ECO:0000256" key="4">
    <source>
        <dbReference type="ARBA" id="ARBA00022605"/>
    </source>
</evidence>
<dbReference type="NCBIfam" id="TIGR00676">
    <property type="entry name" value="fadh2"/>
    <property type="match status" value="1"/>
</dbReference>
<organism evidence="13 14">
    <name type="scientific">Azorhizophilus paspali</name>
    <name type="common">Azotobacter paspali</name>
    <dbReference type="NCBI Taxonomy" id="69963"/>
    <lineage>
        <taxon>Bacteria</taxon>
        <taxon>Pseudomonadati</taxon>
        <taxon>Pseudomonadota</taxon>
        <taxon>Gammaproteobacteria</taxon>
        <taxon>Pseudomonadales</taxon>
        <taxon>Pseudomonadaceae</taxon>
        <taxon>Azorhizophilus</taxon>
    </lineage>
</organism>
<protein>
    <recommendedName>
        <fullName evidence="12">Methylenetetrahydrofolate reductase</fullName>
        <ecNumber evidence="12">1.5.1.54</ecNumber>
    </recommendedName>
</protein>
<keyword evidence="6 12" id="KW-0274">FAD</keyword>
<dbReference type="InterPro" id="IPR029041">
    <property type="entry name" value="FAD-linked_oxidoreductase-like"/>
</dbReference>
<dbReference type="Proteomes" id="UP001589891">
    <property type="component" value="Unassembled WGS sequence"/>
</dbReference>
<sequence length="281" mass="31074">MSQERRYSFEFFPTKTEAGHEKLMNVARRLAGCDPDFFSCTYGAGGSTRDRTLNTVLQLDGEVKVPTAPHLSCVGDSKAELRSLLNTYKDAGIRRIVALRGDLPSGMGLANGELRHASDLVEFIRAETGGHFHIEVAAYPEMHPQARNLEDDLARFAAKMKAGADSAITQYFFNADSYFHFVERVRKLGVEQPIVPGIMPITNYSKLARFSDACGAELPRWVRKQLEAYGDDLESIQAFGAQVVTAMCEKLLEGGAPGLHFYTLNQAEPSLAIWNNLGLPR</sequence>
<comment type="pathway">
    <text evidence="2 12">One-carbon metabolism; tetrahydrofolate interconversion.</text>
</comment>
<dbReference type="SUPFAM" id="SSF51730">
    <property type="entry name" value="FAD-linked oxidoreductase"/>
    <property type="match status" value="1"/>
</dbReference>
<dbReference type="PANTHER" id="PTHR45754">
    <property type="entry name" value="METHYLENETETRAHYDROFOLATE REDUCTASE"/>
    <property type="match status" value="1"/>
</dbReference>
<evidence type="ECO:0000256" key="2">
    <source>
        <dbReference type="ARBA" id="ARBA00004777"/>
    </source>
</evidence>
<keyword evidence="14" id="KW-1185">Reference proteome</keyword>
<evidence type="ECO:0000256" key="1">
    <source>
        <dbReference type="ARBA" id="ARBA00001974"/>
    </source>
</evidence>
<keyword evidence="4" id="KW-0028">Amino-acid biosynthesis</keyword>
<comment type="pathway">
    <text evidence="10">Amino-acid biosynthesis; L-methionine biosynthesis via de novo pathway.</text>
</comment>
<evidence type="ECO:0000256" key="5">
    <source>
        <dbReference type="ARBA" id="ARBA00022630"/>
    </source>
</evidence>
<dbReference type="Gene3D" id="3.20.20.220">
    <property type="match status" value="1"/>
</dbReference>
<dbReference type="CDD" id="cd00537">
    <property type="entry name" value="MTHFR"/>
    <property type="match status" value="1"/>
</dbReference>
<comment type="similarity">
    <text evidence="3 12">Belongs to the methylenetetrahydrofolate reductase family.</text>
</comment>
<evidence type="ECO:0000313" key="14">
    <source>
        <dbReference type="Proteomes" id="UP001589891"/>
    </source>
</evidence>
<dbReference type="EC" id="1.5.1.54" evidence="12"/>
<gene>
    <name evidence="13" type="primary">metF</name>
    <name evidence="13" type="ORF">ACFFGX_11375</name>
</gene>
<dbReference type="RefSeq" id="WP_376945878.1">
    <property type="nucleotide sequence ID" value="NZ_CP171449.1"/>
</dbReference>
<evidence type="ECO:0000313" key="13">
    <source>
        <dbReference type="EMBL" id="MFC0710136.1"/>
    </source>
</evidence>
<keyword evidence="7 12" id="KW-0560">Oxidoreductase</keyword>
<evidence type="ECO:0000256" key="7">
    <source>
        <dbReference type="ARBA" id="ARBA00023002"/>
    </source>
</evidence>
<evidence type="ECO:0000256" key="3">
    <source>
        <dbReference type="ARBA" id="ARBA00006743"/>
    </source>
</evidence>
<evidence type="ECO:0000256" key="12">
    <source>
        <dbReference type="RuleBase" id="RU003862"/>
    </source>
</evidence>
<comment type="catalytic activity">
    <reaction evidence="11">
        <text>(6S)-5-methyl-5,6,7,8-tetrahydrofolate + NAD(+) = (6R)-5,10-methylene-5,6,7,8-tetrahydrofolate + NADH + H(+)</text>
        <dbReference type="Rhea" id="RHEA:19821"/>
        <dbReference type="ChEBI" id="CHEBI:15378"/>
        <dbReference type="ChEBI" id="CHEBI:15636"/>
        <dbReference type="ChEBI" id="CHEBI:18608"/>
        <dbReference type="ChEBI" id="CHEBI:57540"/>
        <dbReference type="ChEBI" id="CHEBI:57945"/>
        <dbReference type="EC" id="1.5.1.54"/>
    </reaction>
    <physiologicalReaction direction="right-to-left" evidence="11">
        <dbReference type="Rhea" id="RHEA:19823"/>
    </physiologicalReaction>
</comment>
<dbReference type="GO" id="GO:0004489">
    <property type="term" value="F:methylenetetrahydrofolate reductase [NAD(P)H] activity"/>
    <property type="evidence" value="ECO:0007669"/>
    <property type="project" value="UniProtKB-EC"/>
</dbReference>
<dbReference type="Pfam" id="PF02219">
    <property type="entry name" value="MTHFR"/>
    <property type="match status" value="1"/>
</dbReference>
<keyword evidence="5 12" id="KW-0285">Flavoprotein</keyword>
<dbReference type="EMBL" id="JBHLSS010000069">
    <property type="protein sequence ID" value="MFC0710136.1"/>
    <property type="molecule type" value="Genomic_DNA"/>
</dbReference>
<dbReference type="InterPro" id="IPR003171">
    <property type="entry name" value="Mehydrof_redctse-like"/>
</dbReference>
<proteinExistence type="inferred from homology"/>
<evidence type="ECO:0000256" key="8">
    <source>
        <dbReference type="ARBA" id="ARBA00023027"/>
    </source>
</evidence>
<evidence type="ECO:0000256" key="11">
    <source>
        <dbReference type="ARBA" id="ARBA00048628"/>
    </source>
</evidence>